<evidence type="ECO:0000259" key="1">
    <source>
        <dbReference type="Pfam" id="PF00535"/>
    </source>
</evidence>
<reference evidence="2" key="2">
    <citation type="journal article" date="2021" name="PeerJ">
        <title>Extensive microbial diversity within the chicken gut microbiome revealed by metagenomics and culture.</title>
        <authorList>
            <person name="Gilroy R."/>
            <person name="Ravi A."/>
            <person name="Getino M."/>
            <person name="Pursley I."/>
            <person name="Horton D.L."/>
            <person name="Alikhan N.F."/>
            <person name="Baker D."/>
            <person name="Gharbi K."/>
            <person name="Hall N."/>
            <person name="Watson M."/>
            <person name="Adriaenssens E.M."/>
            <person name="Foster-Nyarko E."/>
            <person name="Jarju S."/>
            <person name="Secka A."/>
            <person name="Antonio M."/>
            <person name="Oren A."/>
            <person name="Chaudhuri R.R."/>
            <person name="La Ragione R."/>
            <person name="Hildebrand F."/>
            <person name="Pallen M.J."/>
        </authorList>
    </citation>
    <scope>NUCLEOTIDE SEQUENCE</scope>
    <source>
        <strain evidence="2">21143</strain>
    </source>
</reference>
<feature type="domain" description="Glycosyltransferase 2-like" evidence="1">
    <location>
        <begin position="5"/>
        <end position="109"/>
    </location>
</feature>
<name>A0A9D1GFQ0_9BACT</name>
<accession>A0A9D1GFQ0</accession>
<dbReference type="InterPro" id="IPR029044">
    <property type="entry name" value="Nucleotide-diphossugar_trans"/>
</dbReference>
<comment type="caution">
    <text evidence="2">The sequence shown here is derived from an EMBL/GenBank/DDBJ whole genome shotgun (WGS) entry which is preliminary data.</text>
</comment>
<proteinExistence type="predicted"/>
<dbReference type="InterPro" id="IPR050834">
    <property type="entry name" value="Glycosyltransf_2"/>
</dbReference>
<reference evidence="2" key="1">
    <citation type="submission" date="2020-10" db="EMBL/GenBank/DDBJ databases">
        <authorList>
            <person name="Gilroy R."/>
        </authorList>
    </citation>
    <scope>NUCLEOTIDE SEQUENCE</scope>
    <source>
        <strain evidence="2">21143</strain>
    </source>
</reference>
<dbReference type="SUPFAM" id="SSF53448">
    <property type="entry name" value="Nucleotide-diphospho-sugar transferases"/>
    <property type="match status" value="1"/>
</dbReference>
<protein>
    <submittedName>
        <fullName evidence="2">Glycosyltransferase</fullName>
    </submittedName>
</protein>
<evidence type="ECO:0000313" key="2">
    <source>
        <dbReference type="EMBL" id="HIT39916.1"/>
    </source>
</evidence>
<dbReference type="AlphaFoldDB" id="A0A9D1GFQ0"/>
<dbReference type="InterPro" id="IPR001173">
    <property type="entry name" value="Glyco_trans_2-like"/>
</dbReference>
<sequence length="342" mass="39374">MLEVSIIIPVYNGISYIDRCLEAIVSSGAPADKYEIIAVDDNSTDASLVKLQEWESKTENMRVYHRRKAGPGGARNLGLNYAKGRYIMFVDVDDRINPSAFARLITRLIGLYSHQVIGFDCLKVDASDREVPFQQFVLPYCRDISGPDYMARYPLCGVLWSYLFNRSFLLKLNVRFLEKCVLEDEDFVTRVFGRADSVTFLPVQLYYYYAENKSGLSNIPDPDHQARLMHDRLAVITGLKRMREAICDPQLEEGLDRKLCDLSVDTIRILINKPYDEKQIAEALDTLSGLGLYPLPRGEYGSAYMRLRVATDTPRKVMTWKQRRSSAMWRRWACHFLHLRLS</sequence>
<evidence type="ECO:0000313" key="3">
    <source>
        <dbReference type="Proteomes" id="UP000886722"/>
    </source>
</evidence>
<dbReference type="Pfam" id="PF00535">
    <property type="entry name" value="Glycos_transf_2"/>
    <property type="match status" value="1"/>
</dbReference>
<dbReference type="EMBL" id="DVKT01000060">
    <property type="protein sequence ID" value="HIT39916.1"/>
    <property type="molecule type" value="Genomic_DNA"/>
</dbReference>
<dbReference type="Gene3D" id="3.90.550.10">
    <property type="entry name" value="Spore Coat Polysaccharide Biosynthesis Protein SpsA, Chain A"/>
    <property type="match status" value="1"/>
</dbReference>
<dbReference type="CDD" id="cd00761">
    <property type="entry name" value="Glyco_tranf_GTA_type"/>
    <property type="match status" value="1"/>
</dbReference>
<dbReference type="PANTHER" id="PTHR43685:SF2">
    <property type="entry name" value="GLYCOSYLTRANSFERASE 2-LIKE DOMAIN-CONTAINING PROTEIN"/>
    <property type="match status" value="1"/>
</dbReference>
<gene>
    <name evidence="2" type="ORF">IAD06_07780</name>
</gene>
<organism evidence="2 3">
    <name type="scientific">Candidatus Caccoplasma intestinavium</name>
    <dbReference type="NCBI Taxonomy" id="2840716"/>
    <lineage>
        <taxon>Bacteria</taxon>
        <taxon>Pseudomonadati</taxon>
        <taxon>Bacteroidota</taxon>
        <taxon>Bacteroidia</taxon>
        <taxon>Bacteroidales</taxon>
        <taxon>Bacteroidaceae</taxon>
        <taxon>Bacteroidaceae incertae sedis</taxon>
        <taxon>Candidatus Caccoplasma</taxon>
    </lineage>
</organism>
<dbReference type="Proteomes" id="UP000886722">
    <property type="component" value="Unassembled WGS sequence"/>
</dbReference>
<dbReference type="PANTHER" id="PTHR43685">
    <property type="entry name" value="GLYCOSYLTRANSFERASE"/>
    <property type="match status" value="1"/>
</dbReference>